<evidence type="ECO:0000313" key="4">
    <source>
        <dbReference type="EMBL" id="AEG68405.1"/>
    </source>
</evidence>
<dbReference type="NCBIfam" id="NF005559">
    <property type="entry name" value="PRK07231.1"/>
    <property type="match status" value="1"/>
</dbReference>
<accession>F6FZB4</accession>
<dbReference type="Pfam" id="PF13561">
    <property type="entry name" value="adh_short_C2"/>
    <property type="match status" value="1"/>
</dbReference>
<dbReference type="EMBL" id="CP002819">
    <property type="protein sequence ID" value="AEG68405.1"/>
    <property type="molecule type" value="Genomic_DNA"/>
</dbReference>
<dbReference type="Proteomes" id="UP000007953">
    <property type="component" value="Chromosome"/>
</dbReference>
<dbReference type="PANTHER" id="PTHR43639">
    <property type="entry name" value="OXIDOREDUCTASE, SHORT-CHAIN DEHYDROGENASE/REDUCTASE FAMILY (AFU_ORTHOLOGUE AFUA_5G02870)"/>
    <property type="match status" value="1"/>
</dbReference>
<feature type="compositionally biased region" description="Basic residues" evidence="3">
    <location>
        <begin position="216"/>
        <end position="235"/>
    </location>
</feature>
<evidence type="ECO:0000256" key="2">
    <source>
        <dbReference type="ARBA" id="ARBA00023002"/>
    </source>
</evidence>
<feature type="region of interest" description="Disordered" evidence="3">
    <location>
        <begin position="142"/>
        <end position="242"/>
    </location>
</feature>
<feature type="compositionally biased region" description="Low complexity" evidence="3">
    <location>
        <begin position="387"/>
        <end position="407"/>
    </location>
</feature>
<proteinExistence type="inferred from homology"/>
<name>F6FZB4_RALS8</name>
<evidence type="ECO:0000313" key="5">
    <source>
        <dbReference type="Proteomes" id="UP000007953"/>
    </source>
</evidence>
<reference evidence="4 5" key="1">
    <citation type="journal article" date="2011" name="J. Bacteriol.">
        <title>Complete genome sequence of the plant pathogen Ralstonia solanacearum strain Po82.</title>
        <authorList>
            <person name="Xu J."/>
            <person name="Zheng H.J."/>
            <person name="Liu L."/>
            <person name="Pan Z.C."/>
            <person name="Prior P."/>
            <person name="Tang B."/>
            <person name="Xu J.S."/>
            <person name="Zhang H."/>
            <person name="Tian Q."/>
            <person name="Zhang L.Q."/>
            <person name="Feng J."/>
        </authorList>
    </citation>
    <scope>NUCLEOTIDE SEQUENCE [LARGE SCALE GENOMIC DNA]</scope>
    <source>
        <strain evidence="4 5">Po82</strain>
    </source>
</reference>
<dbReference type="AlphaFoldDB" id="F6FZB4"/>
<feature type="compositionally biased region" description="Basic residues" evidence="3">
    <location>
        <begin position="455"/>
        <end position="471"/>
    </location>
</feature>
<dbReference type="FunFam" id="3.40.50.720:FF:000084">
    <property type="entry name" value="Short-chain dehydrogenase reductase"/>
    <property type="match status" value="1"/>
</dbReference>
<dbReference type="PRINTS" id="PR00081">
    <property type="entry name" value="GDHRDH"/>
</dbReference>
<dbReference type="GO" id="GO:0016491">
    <property type="term" value="F:oxidoreductase activity"/>
    <property type="evidence" value="ECO:0007669"/>
    <property type="project" value="UniProtKB-KW"/>
</dbReference>
<feature type="compositionally biased region" description="Low complexity" evidence="3">
    <location>
        <begin position="77"/>
        <end position="96"/>
    </location>
</feature>
<dbReference type="PATRIC" id="fig|1031711.3.peg.1083"/>
<evidence type="ECO:0000256" key="3">
    <source>
        <dbReference type="SAM" id="MobiDB-lite"/>
    </source>
</evidence>
<dbReference type="KEGG" id="rsn:RSPO_c01104"/>
<evidence type="ECO:0000256" key="1">
    <source>
        <dbReference type="ARBA" id="ARBA00006484"/>
    </source>
</evidence>
<dbReference type="eggNOG" id="COG1028">
    <property type="taxonomic scope" value="Bacteria"/>
</dbReference>
<dbReference type="CDD" id="cd05345">
    <property type="entry name" value="BKR_3_SDR_c"/>
    <property type="match status" value="1"/>
</dbReference>
<feature type="region of interest" description="Disordered" evidence="3">
    <location>
        <begin position="282"/>
        <end position="342"/>
    </location>
</feature>
<feature type="compositionally biased region" description="Basic and acidic residues" evidence="3">
    <location>
        <begin position="150"/>
        <end position="176"/>
    </location>
</feature>
<dbReference type="PANTHER" id="PTHR43639:SF5">
    <property type="entry name" value="OXIDOREDUCTASE, SHORT-CHAIN DEHYDROGENASE_REDUCTASE FAMILY (AFU_ORTHOLOGUE AFUA_6G09140)"/>
    <property type="match status" value="1"/>
</dbReference>
<dbReference type="PRINTS" id="PR00080">
    <property type="entry name" value="SDRFAMILY"/>
</dbReference>
<dbReference type="InterPro" id="IPR002347">
    <property type="entry name" value="SDR_fam"/>
</dbReference>
<sequence>MAPGRPCENQTFPIPPGTPNARPALHRQPPDGAGLRPAHQGVRPVRRPAVCGDRARQRHRHQRGRPRGTPRLRRSVGRSGAGRARPPADARGAAPGRPRRSTRPAGSARHGQADAPGPRGRPRHRPLLRVLRRCRRQAAWPDHPVPVRHHGADRARTTRRDGARHPVELPDADLRAQRGGRPGGGQCLRGQARRRRVPVHPARGRAGSRGGPAGRRAQRRHRLRARSRRGARRASGHQPRVVHGIAGNRQADRARGGGKPCARDAGARREIAADPVRRCRPGCGDSGGGERHRPERGADLLGGQPRADRARAVRDRARPPGERVRIHQGGPVDAGPGLRPADQPQAAAARVGLRVGRAARQHPGDGAGAGGARGARDRLLPGPDAAARCAARPPPRAGRGVRPAAGRHAVRQRGRGAGTGQRHAIRASGGGLDARRRTPVATGPRAEGGPGLHQQLRRGRRRGAAFRRHRPVGPWPRERLRGTLRLHHRENHRHPPRLRPPTAPGGDTMRLASKIAIVTGAGSGFGEGIAATFAREGARVIVNDLNAEAGERVAGAIRVAGGNAHFVHADVSDGEAVANLLAATLERYGDLDIVVNNAGTTHRNKPVLEITEQEFDRVFAVNVKSLYWTARHMVPHFRARGGGVFVNVASTAGIRPRPGLVWYNASKGAVITASKAMAAELGPDRIRVNCVNPVMGATGLLEQFMGMPDTPANRARFLATIPMGRLSTPQDVANACLYLASDEAGFITGTCLEVDGGRCV</sequence>
<feature type="region of interest" description="Disordered" evidence="3">
    <location>
        <begin position="387"/>
        <end position="477"/>
    </location>
</feature>
<dbReference type="HOGENOM" id="CLU_366750_0_0_4"/>
<dbReference type="SUPFAM" id="SSF51735">
    <property type="entry name" value="NAD(P)-binding Rossmann-fold domains"/>
    <property type="match status" value="1"/>
</dbReference>
<organism evidence="4 5">
    <name type="scientific">Ralstonia solanacearum (strain Po82)</name>
    <dbReference type="NCBI Taxonomy" id="1031711"/>
    <lineage>
        <taxon>Bacteria</taxon>
        <taxon>Pseudomonadati</taxon>
        <taxon>Pseudomonadota</taxon>
        <taxon>Betaproteobacteria</taxon>
        <taxon>Burkholderiales</taxon>
        <taxon>Burkholderiaceae</taxon>
        <taxon>Ralstonia</taxon>
        <taxon>Ralstonia solanacearum species complex</taxon>
    </lineage>
</organism>
<gene>
    <name evidence="4" type="primary">tsaC</name>
    <name evidence="4" type="ordered locus">RSPO_c01104</name>
</gene>
<dbReference type="InterPro" id="IPR036291">
    <property type="entry name" value="NAD(P)-bd_dom_sf"/>
</dbReference>
<feature type="region of interest" description="Disordered" evidence="3">
    <location>
        <begin position="1"/>
        <end position="126"/>
    </location>
</feature>
<feature type="compositionally biased region" description="Basic and acidic residues" evidence="3">
    <location>
        <begin position="288"/>
        <end position="298"/>
    </location>
</feature>
<protein>
    <submittedName>
        <fullName evidence="4">Toluenesulfonate zinc-independent alcohol dehydrogenase protein</fullName>
    </submittedName>
</protein>
<comment type="similarity">
    <text evidence="1">Belongs to the short-chain dehydrogenases/reductases (SDR) family.</text>
</comment>
<feature type="compositionally biased region" description="Basic residues" evidence="3">
    <location>
        <begin position="56"/>
        <end position="76"/>
    </location>
</feature>
<feature type="compositionally biased region" description="Basic and acidic residues" evidence="3">
    <location>
        <begin position="306"/>
        <end position="325"/>
    </location>
</feature>
<keyword evidence="2" id="KW-0560">Oxidoreductase</keyword>
<dbReference type="Gene3D" id="3.40.50.720">
    <property type="entry name" value="NAD(P)-binding Rossmann-like Domain"/>
    <property type="match status" value="1"/>
</dbReference>